<dbReference type="RefSeq" id="WP_111220205.1">
    <property type="nucleotide sequence ID" value="NZ_CP117255.1"/>
</dbReference>
<feature type="domain" description="Methylmalonyl-CoA mutase alpha/beta chain catalytic" evidence="1">
    <location>
        <begin position="203"/>
        <end position="425"/>
    </location>
</feature>
<dbReference type="EMBL" id="CP117255">
    <property type="protein sequence ID" value="WFR96139.1"/>
    <property type="molecule type" value="Genomic_DNA"/>
</dbReference>
<dbReference type="Gene3D" id="3.20.20.240">
    <property type="entry name" value="Methylmalonyl-CoA mutase"/>
    <property type="match status" value="1"/>
</dbReference>
<evidence type="ECO:0000313" key="2">
    <source>
        <dbReference type="EMBL" id="WFR96139.1"/>
    </source>
</evidence>
<proteinExistence type="predicted"/>
<accession>A0AAF1K8N9</accession>
<dbReference type="InterPro" id="IPR016176">
    <property type="entry name" value="Cbl-dep_enz_cat"/>
</dbReference>
<evidence type="ECO:0000313" key="3">
    <source>
        <dbReference type="Proteomes" id="UP000249499"/>
    </source>
</evidence>
<gene>
    <name evidence="2" type="ORF">PR017_03055</name>
</gene>
<organism evidence="2 3">
    <name type="scientific">Rhizobium tumorigenes</name>
    <dbReference type="NCBI Taxonomy" id="2041385"/>
    <lineage>
        <taxon>Bacteria</taxon>
        <taxon>Pseudomonadati</taxon>
        <taxon>Pseudomonadota</taxon>
        <taxon>Alphaproteobacteria</taxon>
        <taxon>Hyphomicrobiales</taxon>
        <taxon>Rhizobiaceae</taxon>
        <taxon>Rhizobium/Agrobacterium group</taxon>
        <taxon>Rhizobium</taxon>
    </lineage>
</organism>
<dbReference type="KEGG" id="rtu:PR017_03055"/>
<keyword evidence="3" id="KW-1185">Reference proteome</keyword>
<name>A0AAF1K8N9_9HYPH</name>
<dbReference type="Pfam" id="PF01642">
    <property type="entry name" value="MM_CoA_mutase"/>
    <property type="match status" value="1"/>
</dbReference>
<dbReference type="SUPFAM" id="SSF51703">
    <property type="entry name" value="Cobalamin (vitamin B12)-dependent enzymes"/>
    <property type="match status" value="1"/>
</dbReference>
<dbReference type="Proteomes" id="UP000249499">
    <property type="component" value="Chromosome"/>
</dbReference>
<sequence>MTLNILDPQAFAATDREAWLVLVGKALKGADFDRTLVSATDDGIAIQPLYDRVRDATPLTRRQPSAAWAISQRIDDPDTTRALSQLADDLANGATAVSMVFDDSAQGFGMGMAADNRAIVASIFAATAGRPVSVRLEQGVQSVSVVDVLLQSSGADLPQTVHFGIDPFTPAAFGGRPVETGDLGTRFRQRQGLARGGTILNADGRIIHNAGGTEAEELAVMAATIAAYLRLLEAERIEPEAVLGAISLNLCADQDQFLTMAKVRAARLLFARIAEACGVDPALRPHVFTETSYRMLTLRDPETNILRNTIAVFAAGTGGADEIAVLPHTLTHGLPDPLARRLARNTQLILTAESHLADVTDPSAGSGGIEALTDALAAKAWALFGNIERAGGLQTAIADGSLALMIAKSRRNRPARPIVGTSLYAPENDRPASVLGPLHPIATLGMQPVRRDEEIAR</sequence>
<dbReference type="PANTHER" id="PTHR48101">
    <property type="entry name" value="METHYLMALONYL-COA MUTASE, MITOCHONDRIAL-RELATED"/>
    <property type="match status" value="1"/>
</dbReference>
<evidence type="ECO:0000259" key="1">
    <source>
        <dbReference type="Pfam" id="PF01642"/>
    </source>
</evidence>
<dbReference type="PANTHER" id="PTHR48101:SF4">
    <property type="entry name" value="METHYLMALONYL-COA MUTASE, MITOCHONDRIAL"/>
    <property type="match status" value="1"/>
</dbReference>
<dbReference type="GO" id="GO:0031419">
    <property type="term" value="F:cobalamin binding"/>
    <property type="evidence" value="ECO:0007669"/>
    <property type="project" value="InterPro"/>
</dbReference>
<reference evidence="2 3" key="1">
    <citation type="journal article" date="2018" name="Sci. Rep.">
        <title>Rhizobium tumorigenes sp. nov., a novel plant tumorigenic bacterium isolated from cane gall tumors on thornless blackberry.</title>
        <authorList>
            <person name="Kuzmanovi N."/>
            <person name="Smalla K."/>
            <person name="Gronow S."/>
            <person name="PuBawska J."/>
        </authorList>
    </citation>
    <scope>NUCLEOTIDE SEQUENCE [LARGE SCALE GENOMIC DNA]</scope>
    <source>
        <strain evidence="2 3">1078</strain>
    </source>
</reference>
<dbReference type="GO" id="GO:0016866">
    <property type="term" value="F:intramolecular transferase activity"/>
    <property type="evidence" value="ECO:0007669"/>
    <property type="project" value="InterPro"/>
</dbReference>
<dbReference type="InterPro" id="IPR006099">
    <property type="entry name" value="MeMalonylCoA_mutase_a/b_cat"/>
</dbReference>
<reference evidence="3" key="2">
    <citation type="journal article" date="2023" name="MicrobiologyOpen">
        <title>Genomics of the tumorigenes clade of the family Rhizobiaceae and description of Rhizobium rhododendri sp. nov.</title>
        <authorList>
            <person name="Kuzmanovic N."/>
            <person name="diCenzo G.C."/>
            <person name="Bunk B."/>
            <person name="Sproeer C."/>
            <person name="Fruehling A."/>
            <person name="Neumann-Schaal M."/>
            <person name="Overmann J."/>
            <person name="Smalla K."/>
        </authorList>
    </citation>
    <scope>NUCLEOTIDE SEQUENCE [LARGE SCALE GENOMIC DNA]</scope>
    <source>
        <strain evidence="3">1078</strain>
    </source>
</reference>
<dbReference type="AlphaFoldDB" id="A0AAF1K8N9"/>
<protein>
    <submittedName>
        <fullName evidence="2">Methylmalonyl-CoA mutase family protein</fullName>
    </submittedName>
</protein>